<evidence type="ECO:0000313" key="1">
    <source>
        <dbReference type="EMBL" id="MDM5453718.1"/>
    </source>
</evidence>
<evidence type="ECO:0008006" key="3">
    <source>
        <dbReference type="Google" id="ProtNLM"/>
    </source>
</evidence>
<organism evidence="1 2">
    <name type="scientific">Peribacillus simplex</name>
    <dbReference type="NCBI Taxonomy" id="1478"/>
    <lineage>
        <taxon>Bacteria</taxon>
        <taxon>Bacillati</taxon>
        <taxon>Bacillota</taxon>
        <taxon>Bacilli</taxon>
        <taxon>Bacillales</taxon>
        <taxon>Bacillaceae</taxon>
        <taxon>Peribacillus</taxon>
    </lineage>
</organism>
<dbReference type="EMBL" id="JAUCEY010000008">
    <property type="protein sequence ID" value="MDM5453718.1"/>
    <property type="molecule type" value="Genomic_DNA"/>
</dbReference>
<protein>
    <recommendedName>
        <fullName evidence="3">Transposase</fullName>
    </recommendedName>
</protein>
<dbReference type="Proteomes" id="UP001234602">
    <property type="component" value="Unassembled WGS sequence"/>
</dbReference>
<dbReference type="RefSeq" id="WP_061463181.1">
    <property type="nucleotide sequence ID" value="NZ_CP011008.1"/>
</dbReference>
<proteinExistence type="predicted"/>
<gene>
    <name evidence="1" type="ORF">QUF89_16320</name>
</gene>
<evidence type="ECO:0000313" key="2">
    <source>
        <dbReference type="Proteomes" id="UP001234602"/>
    </source>
</evidence>
<reference evidence="1" key="1">
    <citation type="submission" date="2023-06" db="EMBL/GenBank/DDBJ databases">
        <title>Comparative genomics of Bacillaceae isolates and their secondary metabolite potential.</title>
        <authorList>
            <person name="Song L."/>
            <person name="Nielsen L.J."/>
            <person name="Mohite O."/>
            <person name="Xu X."/>
            <person name="Weber T."/>
            <person name="Kovacs A.T."/>
        </authorList>
    </citation>
    <scope>NUCLEOTIDE SEQUENCE</scope>
    <source>
        <strain evidence="1">D8_B_37</strain>
    </source>
</reference>
<accession>A0AAW7ITW2</accession>
<comment type="caution">
    <text evidence="1">The sequence shown here is derived from an EMBL/GenBank/DDBJ whole genome shotgun (WGS) entry which is preliminary data.</text>
</comment>
<name>A0AAW7ITW2_9BACI</name>
<sequence>MTKYTMDRVLGTEKSYKSIAEERNVGLSPLKRWADCYLEHGMEELASSYTNYTCPYYMNENGASISATAVHYNLPTDFTLLNGANQLKEGGIDALKPKKKGVYP</sequence>
<dbReference type="AlphaFoldDB" id="A0AAW7ITW2"/>